<dbReference type="CDD" id="cd06550">
    <property type="entry name" value="TM_ABC_iron-siderophores_like"/>
    <property type="match status" value="1"/>
</dbReference>
<evidence type="ECO:0000256" key="1">
    <source>
        <dbReference type="ARBA" id="ARBA00002313"/>
    </source>
</evidence>
<evidence type="ECO:0000256" key="8">
    <source>
        <dbReference type="ARBA" id="ARBA00022906"/>
    </source>
</evidence>
<feature type="transmembrane region" description="Helical" evidence="14">
    <location>
        <begin position="124"/>
        <end position="145"/>
    </location>
</feature>
<organism evidence="15 16">
    <name type="scientific">Candidatus Endobugula sertula</name>
    <name type="common">Bugula neritina bacterial symbiont</name>
    <dbReference type="NCBI Taxonomy" id="62101"/>
    <lineage>
        <taxon>Bacteria</taxon>
        <taxon>Pseudomonadati</taxon>
        <taxon>Pseudomonadota</taxon>
        <taxon>Gammaproteobacteria</taxon>
        <taxon>Cellvibrionales</taxon>
        <taxon>Cellvibrionaceae</taxon>
        <taxon>Candidatus Endobugula</taxon>
    </lineage>
</organism>
<dbReference type="SUPFAM" id="SSF81345">
    <property type="entry name" value="ABC transporter involved in vitamin B12 uptake, BtuC"/>
    <property type="match status" value="1"/>
</dbReference>
<dbReference type="PANTHER" id="PTHR30477">
    <property type="entry name" value="ABC-TRANSPORTER METAL-BINDING PROTEIN"/>
    <property type="match status" value="1"/>
</dbReference>
<evidence type="ECO:0000256" key="9">
    <source>
        <dbReference type="ARBA" id="ARBA00022989"/>
    </source>
</evidence>
<keyword evidence="5" id="KW-1003">Cell membrane</keyword>
<evidence type="ECO:0000256" key="2">
    <source>
        <dbReference type="ARBA" id="ARBA00004651"/>
    </source>
</evidence>
<dbReference type="Pfam" id="PF00950">
    <property type="entry name" value="ABC-3"/>
    <property type="match status" value="1"/>
</dbReference>
<evidence type="ECO:0000256" key="7">
    <source>
        <dbReference type="ARBA" id="ARBA00022833"/>
    </source>
</evidence>
<sequence>MIEFLAPALIAGLGVAIIAAPLGSLIVWQRLVYFGDTLAHSSLLGVAFGLLLTINIQLAIVLSGIVIALLLVGWQNQKQLSTDTLLGILSHSSLALGLILVSVFDTGRVDLSTYLLGDLLSTTIADVVFIIGLGSIIGFTIWRYWHFLLFITVNESLAAVEGIQVNKIRLLLFLLLALTIAISIKMVGVLLITALLIIPAATARYLADSPEKMVLWSGILGCLSVIGGLTTSLLWDTPAGPSIVVCASSAFVCLLLFSAKVRAL</sequence>
<dbReference type="GO" id="GO:0006829">
    <property type="term" value="P:zinc ion transport"/>
    <property type="evidence" value="ECO:0007669"/>
    <property type="project" value="UniProtKB-KW"/>
</dbReference>
<feature type="transmembrane region" description="Helical" evidence="14">
    <location>
        <begin position="166"/>
        <end position="184"/>
    </location>
</feature>
<accession>A0A1D2QR23</accession>
<reference evidence="15 16" key="1">
    <citation type="journal article" date="2016" name="Appl. Environ. Microbiol.">
        <title>Lack of Overt Genome Reduction in the Bryostatin-Producing Bryozoan Symbiont "Candidatus Endobugula sertula".</title>
        <authorList>
            <person name="Miller I.J."/>
            <person name="Vanee N."/>
            <person name="Fong S.S."/>
            <person name="Lim-Fong G.E."/>
            <person name="Kwan J.C."/>
        </authorList>
    </citation>
    <scope>NUCLEOTIDE SEQUENCE [LARGE SCALE GENOMIC DNA]</scope>
    <source>
        <strain evidence="15">AB1-4</strain>
    </source>
</reference>
<comment type="subcellular location">
    <subcellularLocation>
        <location evidence="2 13">Cell membrane</location>
        <topology evidence="2 13">Multi-pass membrane protein</topology>
    </subcellularLocation>
</comment>
<evidence type="ECO:0000313" key="15">
    <source>
        <dbReference type="EMBL" id="ODS24022.1"/>
    </source>
</evidence>
<keyword evidence="8" id="KW-0864">Zinc transport</keyword>
<evidence type="ECO:0000256" key="10">
    <source>
        <dbReference type="ARBA" id="ARBA00023065"/>
    </source>
</evidence>
<keyword evidence="4 13" id="KW-0813">Transport</keyword>
<keyword evidence="6 13" id="KW-0812">Transmembrane</keyword>
<feature type="transmembrane region" description="Helical" evidence="14">
    <location>
        <begin position="43"/>
        <end position="72"/>
    </location>
</feature>
<evidence type="ECO:0000256" key="5">
    <source>
        <dbReference type="ARBA" id="ARBA00022475"/>
    </source>
</evidence>
<protein>
    <recommendedName>
        <fullName evidence="12">High-affinity zinc uptake system membrane protein ZnuB</fullName>
    </recommendedName>
</protein>
<evidence type="ECO:0000256" key="14">
    <source>
        <dbReference type="SAM" id="Phobius"/>
    </source>
</evidence>
<evidence type="ECO:0000256" key="13">
    <source>
        <dbReference type="RuleBase" id="RU003943"/>
    </source>
</evidence>
<evidence type="ECO:0000256" key="3">
    <source>
        <dbReference type="ARBA" id="ARBA00008034"/>
    </source>
</evidence>
<dbReference type="GO" id="GO:0055085">
    <property type="term" value="P:transmembrane transport"/>
    <property type="evidence" value="ECO:0007669"/>
    <property type="project" value="InterPro"/>
</dbReference>
<evidence type="ECO:0000313" key="16">
    <source>
        <dbReference type="Proteomes" id="UP000242502"/>
    </source>
</evidence>
<comment type="similarity">
    <text evidence="3 13">Belongs to the ABC-3 integral membrane protein family.</text>
</comment>
<dbReference type="Gene3D" id="1.10.3470.10">
    <property type="entry name" value="ABC transporter involved in vitamin B12 uptake, BtuC"/>
    <property type="match status" value="1"/>
</dbReference>
<dbReference type="PANTHER" id="PTHR30477:SF23">
    <property type="entry name" value="HIGH-AFFINITY ZINC UPTAKE SYSTEM MEMBRANE PROTEIN ZNUB"/>
    <property type="match status" value="1"/>
</dbReference>
<evidence type="ECO:0000256" key="6">
    <source>
        <dbReference type="ARBA" id="ARBA00022692"/>
    </source>
</evidence>
<gene>
    <name evidence="15" type="ORF">AB835_05715</name>
</gene>
<dbReference type="Proteomes" id="UP000242502">
    <property type="component" value="Unassembled WGS sequence"/>
</dbReference>
<evidence type="ECO:0000256" key="12">
    <source>
        <dbReference type="ARBA" id="ARBA00040080"/>
    </source>
</evidence>
<keyword evidence="9 14" id="KW-1133">Transmembrane helix</keyword>
<keyword evidence="10" id="KW-0406">Ion transport</keyword>
<dbReference type="GO" id="GO:0043190">
    <property type="term" value="C:ATP-binding cassette (ABC) transporter complex"/>
    <property type="evidence" value="ECO:0007669"/>
    <property type="project" value="InterPro"/>
</dbReference>
<evidence type="ECO:0000256" key="11">
    <source>
        <dbReference type="ARBA" id="ARBA00023136"/>
    </source>
</evidence>
<proteinExistence type="inferred from homology"/>
<feature type="transmembrane region" description="Helical" evidence="14">
    <location>
        <begin position="214"/>
        <end position="235"/>
    </location>
</feature>
<evidence type="ECO:0000256" key="4">
    <source>
        <dbReference type="ARBA" id="ARBA00022448"/>
    </source>
</evidence>
<dbReference type="InterPro" id="IPR037294">
    <property type="entry name" value="ABC_BtuC-like"/>
</dbReference>
<dbReference type="GO" id="GO:0010043">
    <property type="term" value="P:response to zinc ion"/>
    <property type="evidence" value="ECO:0007669"/>
    <property type="project" value="TreeGrafter"/>
</dbReference>
<keyword evidence="7" id="KW-0862">Zinc</keyword>
<dbReference type="EMBL" id="MDLC01000015">
    <property type="protein sequence ID" value="ODS24022.1"/>
    <property type="molecule type" value="Genomic_DNA"/>
</dbReference>
<feature type="transmembrane region" description="Helical" evidence="14">
    <location>
        <begin position="241"/>
        <end position="259"/>
    </location>
</feature>
<dbReference type="InterPro" id="IPR001626">
    <property type="entry name" value="ABC_TroCD"/>
</dbReference>
<keyword evidence="11 14" id="KW-0472">Membrane</keyword>
<dbReference type="AlphaFoldDB" id="A0A1D2QR23"/>
<name>A0A1D2QR23_9GAMM</name>
<feature type="transmembrane region" description="Helical" evidence="14">
    <location>
        <begin position="84"/>
        <end position="104"/>
    </location>
</feature>
<comment type="caution">
    <text evidence="15">The sequence shown here is derived from an EMBL/GenBank/DDBJ whole genome shotgun (WGS) entry which is preliminary data.</text>
</comment>
<comment type="function">
    <text evidence="1">Involved in the high-affinity zinc uptake transport system.</text>
</comment>
<dbReference type="STRING" id="62101.AB835_05715"/>